<evidence type="ECO:0000256" key="11">
    <source>
        <dbReference type="ARBA" id="ARBA00023310"/>
    </source>
</evidence>
<evidence type="ECO:0000256" key="10">
    <source>
        <dbReference type="ARBA" id="ARBA00023136"/>
    </source>
</evidence>
<organism evidence="14 15">
    <name type="scientific">Desulfonema ishimotonii</name>
    <dbReference type="NCBI Taxonomy" id="45657"/>
    <lineage>
        <taxon>Bacteria</taxon>
        <taxon>Pseudomonadati</taxon>
        <taxon>Thermodesulfobacteriota</taxon>
        <taxon>Desulfobacteria</taxon>
        <taxon>Desulfobacterales</taxon>
        <taxon>Desulfococcaceae</taxon>
        <taxon>Desulfonema</taxon>
    </lineage>
</organism>
<keyword evidence="3 12" id="KW-0813">Transport</keyword>
<dbReference type="PANTHER" id="PTHR42823:SF3">
    <property type="entry name" value="ATP SYNTHASE SUBUNIT A, CHLOROPLASTIC"/>
    <property type="match status" value="1"/>
</dbReference>
<evidence type="ECO:0000256" key="13">
    <source>
        <dbReference type="RuleBase" id="RU000483"/>
    </source>
</evidence>
<dbReference type="PANTHER" id="PTHR42823">
    <property type="entry name" value="ATP SYNTHASE SUBUNIT A, CHLOROPLASTIC"/>
    <property type="match status" value="1"/>
</dbReference>
<keyword evidence="5 12" id="KW-0138">CF(0)</keyword>
<dbReference type="RefSeq" id="WP_124328777.1">
    <property type="nucleotide sequence ID" value="NZ_BEXT01000001.1"/>
</dbReference>
<name>A0A401FWW5_9BACT</name>
<evidence type="ECO:0000256" key="8">
    <source>
        <dbReference type="ARBA" id="ARBA00022989"/>
    </source>
</evidence>
<dbReference type="GO" id="GO:0046933">
    <property type="term" value="F:proton-transporting ATP synthase activity, rotational mechanism"/>
    <property type="evidence" value="ECO:0007669"/>
    <property type="project" value="UniProtKB-UniRule"/>
</dbReference>
<evidence type="ECO:0000313" key="14">
    <source>
        <dbReference type="EMBL" id="GBC61492.1"/>
    </source>
</evidence>
<evidence type="ECO:0000256" key="4">
    <source>
        <dbReference type="ARBA" id="ARBA00022475"/>
    </source>
</evidence>
<dbReference type="InterPro" id="IPR017692">
    <property type="entry name" value="Alt_ATP_synth_F0_Asu"/>
</dbReference>
<evidence type="ECO:0000256" key="1">
    <source>
        <dbReference type="ARBA" id="ARBA00004141"/>
    </source>
</evidence>
<keyword evidence="10 12" id="KW-0472">Membrane</keyword>
<sequence length="230" mass="25092">MRISPDNMILWQWGLFSLNGTLLFTWLVMAILGIGSWRVTRRLTADVRIPAGQHILESVVSGMTGQIRDLFPEAPEQFLPFLGTLFLFIAVSNILAVVPGFEPPTGSLSTTTALALCVFVMVPAWGISRTGLRNYLMNYLRPSPLMLPFNLVGEISRTLALAVRLFGNMMSGSMITAILLAIAPLIFPVIMQAFGLLTGLIQAYIFTVLAAVYIAAGMEVQEKGGKTNVK</sequence>
<evidence type="ECO:0000256" key="5">
    <source>
        <dbReference type="ARBA" id="ARBA00022547"/>
    </source>
</evidence>
<comment type="subcellular location">
    <subcellularLocation>
        <location evidence="12 13">Cell membrane</location>
        <topology evidence="12 13">Multi-pass membrane protein</topology>
    </subcellularLocation>
    <subcellularLocation>
        <location evidence="1">Membrane</location>
        <topology evidence="1">Multi-pass membrane protein</topology>
    </subcellularLocation>
</comment>
<dbReference type="NCBIfam" id="TIGR03306">
    <property type="entry name" value="altF1_A"/>
    <property type="match status" value="1"/>
</dbReference>
<protein>
    <recommendedName>
        <fullName evidence="12 13">ATP synthase subunit a</fullName>
    </recommendedName>
    <alternativeName>
        <fullName evidence="12">ATP synthase F0 sector subunit a</fullName>
    </alternativeName>
    <alternativeName>
        <fullName evidence="12">F-ATPase subunit 6</fullName>
    </alternativeName>
</protein>
<feature type="transmembrane region" description="Helical" evidence="12">
    <location>
        <begin position="78"/>
        <end position="101"/>
    </location>
</feature>
<dbReference type="PROSITE" id="PS00449">
    <property type="entry name" value="ATPASE_A"/>
    <property type="match status" value="1"/>
</dbReference>
<gene>
    <name evidence="12" type="primary">atpB</name>
    <name evidence="14" type="ORF">DENIS_2454</name>
</gene>
<accession>A0A401FWW5</accession>
<dbReference type="Pfam" id="PF00119">
    <property type="entry name" value="ATP-synt_A"/>
    <property type="match status" value="1"/>
</dbReference>
<dbReference type="InterPro" id="IPR045082">
    <property type="entry name" value="ATP_syn_F0_a_bact/chloroplast"/>
</dbReference>
<comment type="function">
    <text evidence="12 13">Key component of the proton channel; it plays a direct role in the translocation of protons across the membrane.</text>
</comment>
<feature type="transmembrane region" description="Helical" evidence="12">
    <location>
        <begin position="12"/>
        <end position="34"/>
    </location>
</feature>
<feature type="transmembrane region" description="Helical" evidence="12">
    <location>
        <begin position="107"/>
        <end position="127"/>
    </location>
</feature>
<dbReference type="HAMAP" id="MF_01393">
    <property type="entry name" value="ATP_synth_a_bact"/>
    <property type="match status" value="1"/>
</dbReference>
<keyword evidence="7 12" id="KW-0375">Hydrogen ion transport</keyword>
<comment type="similarity">
    <text evidence="2 12 13">Belongs to the ATPase A chain family.</text>
</comment>
<keyword evidence="15" id="KW-1185">Reference proteome</keyword>
<dbReference type="SUPFAM" id="SSF81336">
    <property type="entry name" value="F1F0 ATP synthase subunit A"/>
    <property type="match status" value="1"/>
</dbReference>
<evidence type="ECO:0000256" key="6">
    <source>
        <dbReference type="ARBA" id="ARBA00022692"/>
    </source>
</evidence>
<dbReference type="NCBIfam" id="TIGR01131">
    <property type="entry name" value="ATP_synt_6_or_A"/>
    <property type="match status" value="1"/>
</dbReference>
<feature type="transmembrane region" description="Helical" evidence="12">
    <location>
        <begin position="165"/>
        <end position="187"/>
    </location>
</feature>
<proteinExistence type="inferred from homology"/>
<dbReference type="GO" id="GO:0045259">
    <property type="term" value="C:proton-transporting ATP synthase complex"/>
    <property type="evidence" value="ECO:0007669"/>
    <property type="project" value="UniProtKB-KW"/>
</dbReference>
<dbReference type="GO" id="GO:0042777">
    <property type="term" value="P:proton motive force-driven plasma membrane ATP synthesis"/>
    <property type="evidence" value="ECO:0007669"/>
    <property type="project" value="TreeGrafter"/>
</dbReference>
<evidence type="ECO:0000256" key="3">
    <source>
        <dbReference type="ARBA" id="ARBA00022448"/>
    </source>
</evidence>
<dbReference type="InterPro" id="IPR000568">
    <property type="entry name" value="ATP_synth_F0_asu"/>
</dbReference>
<evidence type="ECO:0000256" key="2">
    <source>
        <dbReference type="ARBA" id="ARBA00006810"/>
    </source>
</evidence>
<dbReference type="InterPro" id="IPR023011">
    <property type="entry name" value="ATP_synth_F0_asu_AS"/>
</dbReference>
<dbReference type="GO" id="GO:0005886">
    <property type="term" value="C:plasma membrane"/>
    <property type="evidence" value="ECO:0007669"/>
    <property type="project" value="UniProtKB-SubCell"/>
</dbReference>
<dbReference type="NCBIfam" id="NF004481">
    <property type="entry name" value="PRK05815.2-3"/>
    <property type="match status" value="1"/>
</dbReference>
<comment type="caution">
    <text evidence="14">The sequence shown here is derived from an EMBL/GenBank/DDBJ whole genome shotgun (WGS) entry which is preliminary data.</text>
</comment>
<dbReference type="PRINTS" id="PR00123">
    <property type="entry name" value="ATPASEA"/>
</dbReference>
<dbReference type="Gene3D" id="1.20.120.220">
    <property type="entry name" value="ATP synthase, F0 complex, subunit A"/>
    <property type="match status" value="1"/>
</dbReference>
<evidence type="ECO:0000313" key="15">
    <source>
        <dbReference type="Proteomes" id="UP000288096"/>
    </source>
</evidence>
<dbReference type="AlphaFoldDB" id="A0A401FWW5"/>
<evidence type="ECO:0000256" key="7">
    <source>
        <dbReference type="ARBA" id="ARBA00022781"/>
    </source>
</evidence>
<evidence type="ECO:0000256" key="9">
    <source>
        <dbReference type="ARBA" id="ARBA00023065"/>
    </source>
</evidence>
<keyword evidence="6 12" id="KW-0812">Transmembrane</keyword>
<evidence type="ECO:0000256" key="12">
    <source>
        <dbReference type="HAMAP-Rule" id="MF_01393"/>
    </source>
</evidence>
<reference evidence="15" key="1">
    <citation type="submission" date="2017-11" db="EMBL/GenBank/DDBJ databases">
        <authorList>
            <person name="Watanabe M."/>
            <person name="Kojima H."/>
        </authorList>
    </citation>
    <scope>NUCLEOTIDE SEQUENCE [LARGE SCALE GENOMIC DNA]</scope>
    <source>
        <strain evidence="15">Tokyo 01</strain>
    </source>
</reference>
<keyword evidence="9 12" id="KW-0406">Ion transport</keyword>
<dbReference type="InterPro" id="IPR035908">
    <property type="entry name" value="F0_ATP_A_sf"/>
</dbReference>
<keyword evidence="11 12" id="KW-0066">ATP synthesis</keyword>
<dbReference type="Proteomes" id="UP000288096">
    <property type="component" value="Unassembled WGS sequence"/>
</dbReference>
<dbReference type="CDD" id="cd00310">
    <property type="entry name" value="ATP-synt_Fo_a_6"/>
    <property type="match status" value="1"/>
</dbReference>
<dbReference type="OrthoDB" id="9789241at2"/>
<feature type="transmembrane region" description="Helical" evidence="12">
    <location>
        <begin position="193"/>
        <end position="216"/>
    </location>
</feature>
<keyword evidence="4 12" id="KW-1003">Cell membrane</keyword>
<reference evidence="15" key="2">
    <citation type="submission" date="2019-01" db="EMBL/GenBank/DDBJ databases">
        <title>Genome sequence of Desulfonema ishimotonii strain Tokyo 01.</title>
        <authorList>
            <person name="Fukui M."/>
        </authorList>
    </citation>
    <scope>NUCLEOTIDE SEQUENCE [LARGE SCALE GENOMIC DNA]</scope>
    <source>
        <strain evidence="15">Tokyo 01</strain>
    </source>
</reference>
<keyword evidence="8 12" id="KW-1133">Transmembrane helix</keyword>
<dbReference type="EMBL" id="BEXT01000001">
    <property type="protein sequence ID" value="GBC61492.1"/>
    <property type="molecule type" value="Genomic_DNA"/>
</dbReference>